<dbReference type="PROSITE" id="PS50172">
    <property type="entry name" value="BRCT"/>
    <property type="match status" value="2"/>
</dbReference>
<sequence>MGSDALTIIPRSDLTRCFSNCVLTFSHLTDDKKREDLQIKVKRMGGKLKDGLTKKVTHLITLDWTTAKSLYVRKHKLSKVLMEPKWIDAVYNQSGSEILPATHPSFQRFRLPLFQGFTICFSMVPLEKRSLIKQKVERNGGKYAGDFNPSVVTHLVVMAPEGKKYDLSLKYASIKKVSFHWFLDSIQQGVPLMEEDYPPKNYELSESLQNQSKRKSGDMFPNMGDFVSKKAKLNIFNNKQNKKTDTRISLQKQDADVSLAEQKADEFESILKDLGNRQVERPNQALLKPRPNQSQNEKKPQGMLSLTMTKSSQSSEISVSLPVLWEGSSA</sequence>
<dbReference type="EMBL" id="CAEY01001585">
    <property type="status" value="NOT_ANNOTATED_CDS"/>
    <property type="molecule type" value="Genomic_DNA"/>
</dbReference>
<dbReference type="OrthoDB" id="251770at2759"/>
<evidence type="ECO:0000313" key="5">
    <source>
        <dbReference type="Proteomes" id="UP000015104"/>
    </source>
</evidence>
<dbReference type="InterPro" id="IPR001357">
    <property type="entry name" value="BRCT_dom"/>
</dbReference>
<feature type="region of interest" description="Disordered" evidence="2">
    <location>
        <begin position="278"/>
        <end position="317"/>
    </location>
</feature>
<feature type="domain" description="BRCT" evidence="3">
    <location>
        <begin position="109"/>
        <end position="199"/>
    </location>
</feature>
<dbReference type="PANTHER" id="PTHR13561">
    <property type="entry name" value="DNA REPLICATION REGULATOR DPB11-RELATED"/>
    <property type="match status" value="1"/>
</dbReference>
<accession>T1K585</accession>
<reference evidence="4" key="2">
    <citation type="submission" date="2015-06" db="UniProtKB">
        <authorList>
            <consortium name="EnsemblMetazoa"/>
        </authorList>
    </citation>
    <scope>IDENTIFICATION</scope>
</reference>
<keyword evidence="5" id="KW-1185">Reference proteome</keyword>
<dbReference type="eggNOG" id="KOG1929">
    <property type="taxonomic scope" value="Eukaryota"/>
</dbReference>
<evidence type="ECO:0000313" key="4">
    <source>
        <dbReference type="EnsemblMetazoa" id="tetur05g05380.1"/>
    </source>
</evidence>
<protein>
    <recommendedName>
        <fullName evidence="3">BRCT domain-containing protein</fullName>
    </recommendedName>
</protein>
<feature type="compositionally biased region" description="Polar residues" evidence="2">
    <location>
        <begin position="304"/>
        <end position="317"/>
    </location>
</feature>
<dbReference type="EnsemblMetazoa" id="tetur05g05380.1">
    <property type="protein sequence ID" value="tetur05g05380.1"/>
    <property type="gene ID" value="tetur05g05380"/>
</dbReference>
<dbReference type="Gene3D" id="3.40.50.10190">
    <property type="entry name" value="BRCT domain"/>
    <property type="match status" value="2"/>
</dbReference>
<dbReference type="InterPro" id="IPR036420">
    <property type="entry name" value="BRCT_dom_sf"/>
</dbReference>
<evidence type="ECO:0000259" key="3">
    <source>
        <dbReference type="PROSITE" id="PS50172"/>
    </source>
</evidence>
<dbReference type="AlphaFoldDB" id="T1K585"/>
<dbReference type="SMART" id="SM00292">
    <property type="entry name" value="BRCT"/>
    <property type="match status" value="2"/>
</dbReference>
<keyword evidence="1" id="KW-0677">Repeat</keyword>
<dbReference type="GO" id="GO:0033314">
    <property type="term" value="P:mitotic DNA replication checkpoint signaling"/>
    <property type="evidence" value="ECO:0007669"/>
    <property type="project" value="TreeGrafter"/>
</dbReference>
<name>T1K585_TETUR</name>
<dbReference type="Pfam" id="PF12738">
    <property type="entry name" value="PTCB-BRCT"/>
    <property type="match status" value="2"/>
</dbReference>
<dbReference type="KEGG" id="tut:107360468"/>
<dbReference type="Proteomes" id="UP000015104">
    <property type="component" value="Unassembled WGS sequence"/>
</dbReference>
<proteinExistence type="predicted"/>
<dbReference type="SUPFAM" id="SSF52113">
    <property type="entry name" value="BRCT domain"/>
    <property type="match status" value="2"/>
</dbReference>
<dbReference type="GO" id="GO:0007095">
    <property type="term" value="P:mitotic G2 DNA damage checkpoint signaling"/>
    <property type="evidence" value="ECO:0007669"/>
    <property type="project" value="TreeGrafter"/>
</dbReference>
<dbReference type="STRING" id="32264.T1K585"/>
<gene>
    <name evidence="4" type="primary">107360468</name>
</gene>
<dbReference type="PANTHER" id="PTHR13561:SF20">
    <property type="entry name" value="DNA TOPOISOMERASE 2-BINDING PROTEIN 1"/>
    <property type="match status" value="1"/>
</dbReference>
<dbReference type="HOGENOM" id="CLU_842864_0_0_1"/>
<evidence type="ECO:0000256" key="1">
    <source>
        <dbReference type="ARBA" id="ARBA00022737"/>
    </source>
</evidence>
<dbReference type="CDD" id="cd17731">
    <property type="entry name" value="BRCT_TopBP1_rpt2_like"/>
    <property type="match status" value="1"/>
</dbReference>
<organism evidence="4 5">
    <name type="scientific">Tetranychus urticae</name>
    <name type="common">Two-spotted spider mite</name>
    <dbReference type="NCBI Taxonomy" id="32264"/>
    <lineage>
        <taxon>Eukaryota</taxon>
        <taxon>Metazoa</taxon>
        <taxon>Ecdysozoa</taxon>
        <taxon>Arthropoda</taxon>
        <taxon>Chelicerata</taxon>
        <taxon>Arachnida</taxon>
        <taxon>Acari</taxon>
        <taxon>Acariformes</taxon>
        <taxon>Trombidiformes</taxon>
        <taxon>Prostigmata</taxon>
        <taxon>Eleutherengona</taxon>
        <taxon>Raphignathae</taxon>
        <taxon>Tetranychoidea</taxon>
        <taxon>Tetranychidae</taxon>
        <taxon>Tetranychus</taxon>
    </lineage>
</organism>
<feature type="domain" description="BRCT" evidence="3">
    <location>
        <begin position="13"/>
        <end position="87"/>
    </location>
</feature>
<dbReference type="GO" id="GO:0006270">
    <property type="term" value="P:DNA replication initiation"/>
    <property type="evidence" value="ECO:0007669"/>
    <property type="project" value="TreeGrafter"/>
</dbReference>
<reference evidence="5" key="1">
    <citation type="submission" date="2011-08" db="EMBL/GenBank/DDBJ databases">
        <authorList>
            <person name="Rombauts S."/>
        </authorList>
    </citation>
    <scope>NUCLEOTIDE SEQUENCE</scope>
    <source>
        <strain evidence="5">London</strain>
    </source>
</reference>
<evidence type="ECO:0000256" key="2">
    <source>
        <dbReference type="SAM" id="MobiDB-lite"/>
    </source>
</evidence>
<dbReference type="InterPro" id="IPR059215">
    <property type="entry name" value="BRCT2_TopBP1-like"/>
</dbReference>